<dbReference type="EMBL" id="NHYE01005354">
    <property type="protein sequence ID" value="PPQ74247.1"/>
    <property type="molecule type" value="Genomic_DNA"/>
</dbReference>
<dbReference type="AlphaFoldDB" id="A0A409W6U1"/>
<keyword evidence="3" id="KW-1185">Reference proteome</keyword>
<evidence type="ECO:0000313" key="2">
    <source>
        <dbReference type="EMBL" id="PPQ74247.1"/>
    </source>
</evidence>
<evidence type="ECO:0000313" key="3">
    <source>
        <dbReference type="Proteomes" id="UP000284706"/>
    </source>
</evidence>
<gene>
    <name evidence="2" type="ORF">CVT26_004443</name>
</gene>
<sequence>MVDERSEEGMSAQQPYALRGSLEAGPDPGTGNEGAATGQNRPALMTVVFVAQTPYVTEAWR</sequence>
<name>A0A409W6U1_9AGAR</name>
<proteinExistence type="predicted"/>
<dbReference type="Proteomes" id="UP000284706">
    <property type="component" value="Unassembled WGS sequence"/>
</dbReference>
<dbReference type="InParanoid" id="A0A409W6U1"/>
<evidence type="ECO:0000256" key="1">
    <source>
        <dbReference type="SAM" id="MobiDB-lite"/>
    </source>
</evidence>
<accession>A0A409W6U1</accession>
<feature type="region of interest" description="Disordered" evidence="1">
    <location>
        <begin position="1"/>
        <end position="42"/>
    </location>
</feature>
<reference evidence="2 3" key="1">
    <citation type="journal article" date="2018" name="Evol. Lett.">
        <title>Horizontal gene cluster transfer increased hallucinogenic mushroom diversity.</title>
        <authorList>
            <person name="Reynolds H.T."/>
            <person name="Vijayakumar V."/>
            <person name="Gluck-Thaler E."/>
            <person name="Korotkin H.B."/>
            <person name="Matheny P.B."/>
            <person name="Slot J.C."/>
        </authorList>
    </citation>
    <scope>NUCLEOTIDE SEQUENCE [LARGE SCALE GENOMIC DNA]</scope>
    <source>
        <strain evidence="2 3">SRW20</strain>
    </source>
</reference>
<comment type="caution">
    <text evidence="2">The sequence shown here is derived from an EMBL/GenBank/DDBJ whole genome shotgun (WGS) entry which is preliminary data.</text>
</comment>
<organism evidence="2 3">
    <name type="scientific">Gymnopilus dilepis</name>
    <dbReference type="NCBI Taxonomy" id="231916"/>
    <lineage>
        <taxon>Eukaryota</taxon>
        <taxon>Fungi</taxon>
        <taxon>Dikarya</taxon>
        <taxon>Basidiomycota</taxon>
        <taxon>Agaricomycotina</taxon>
        <taxon>Agaricomycetes</taxon>
        <taxon>Agaricomycetidae</taxon>
        <taxon>Agaricales</taxon>
        <taxon>Agaricineae</taxon>
        <taxon>Hymenogastraceae</taxon>
        <taxon>Gymnopilus</taxon>
    </lineage>
</organism>
<protein>
    <submittedName>
        <fullName evidence="2">Uncharacterized protein</fullName>
    </submittedName>
</protein>